<gene>
    <name evidence="1" type="ORF">CK203_113454</name>
</gene>
<comment type="caution">
    <text evidence="1">The sequence shown here is derived from an EMBL/GenBank/DDBJ whole genome shotgun (WGS) entry which is preliminary data.</text>
</comment>
<evidence type="ECO:0000313" key="2">
    <source>
        <dbReference type="Proteomes" id="UP000288805"/>
    </source>
</evidence>
<evidence type="ECO:0000313" key="1">
    <source>
        <dbReference type="EMBL" id="RVW30057.1"/>
    </source>
</evidence>
<sequence>MEVNKGESSMVKEVKAVITLRSGKEVDLPTSKLEHKLQNPPLTHEWHFAAPPPHFAAAKWSGKMLLGCKITFELRNGMRKCHLAAKMAFGYEITFRL</sequence>
<organism evidence="1 2">
    <name type="scientific">Vitis vinifera</name>
    <name type="common">Grape</name>
    <dbReference type="NCBI Taxonomy" id="29760"/>
    <lineage>
        <taxon>Eukaryota</taxon>
        <taxon>Viridiplantae</taxon>
        <taxon>Streptophyta</taxon>
        <taxon>Embryophyta</taxon>
        <taxon>Tracheophyta</taxon>
        <taxon>Spermatophyta</taxon>
        <taxon>Magnoliopsida</taxon>
        <taxon>eudicotyledons</taxon>
        <taxon>Gunneridae</taxon>
        <taxon>Pentapetalae</taxon>
        <taxon>rosids</taxon>
        <taxon>Vitales</taxon>
        <taxon>Vitaceae</taxon>
        <taxon>Viteae</taxon>
        <taxon>Vitis</taxon>
    </lineage>
</organism>
<proteinExistence type="predicted"/>
<dbReference type="AlphaFoldDB" id="A0A438D3T0"/>
<dbReference type="EMBL" id="QGNW01001814">
    <property type="protein sequence ID" value="RVW30057.1"/>
    <property type="molecule type" value="Genomic_DNA"/>
</dbReference>
<name>A0A438D3T0_VITVI</name>
<reference evidence="1 2" key="1">
    <citation type="journal article" date="2018" name="PLoS Genet.">
        <title>Population sequencing reveals clonal diversity and ancestral inbreeding in the grapevine cultivar Chardonnay.</title>
        <authorList>
            <person name="Roach M.J."/>
            <person name="Johnson D.L."/>
            <person name="Bohlmann J."/>
            <person name="van Vuuren H.J."/>
            <person name="Jones S.J."/>
            <person name="Pretorius I.S."/>
            <person name="Schmidt S.A."/>
            <person name="Borneman A.R."/>
        </authorList>
    </citation>
    <scope>NUCLEOTIDE SEQUENCE [LARGE SCALE GENOMIC DNA]</scope>
    <source>
        <strain evidence="2">cv. Chardonnay</strain>
        <tissue evidence="1">Leaf</tissue>
    </source>
</reference>
<accession>A0A438D3T0</accession>
<dbReference type="Proteomes" id="UP000288805">
    <property type="component" value="Unassembled WGS sequence"/>
</dbReference>
<protein>
    <submittedName>
        <fullName evidence="1">Uncharacterized protein</fullName>
    </submittedName>
</protein>